<keyword evidence="4" id="KW-1185">Reference proteome</keyword>
<sequence length="210" mass="22246">MSGTVLSVNVGRAREHGASRGRPVRSAIRKAPQPGRVALHGEALAGDEQVERRYHGGPDQAVYAYASEDLAWWATELGLDAISPGTIGENLTTRDVDPNGAVIGERWRVGPVLLAVTAPRIPCAKLGRVFPGTGIVRRFAHAGRTGAYLRILEPGDVGAGDAVTVVDRPAHGVTVADVARIVQHERHRAAELRAVPELASRLAAWAADAD</sequence>
<dbReference type="InterPro" id="IPR011037">
    <property type="entry name" value="Pyrv_Knase-like_insert_dom_sf"/>
</dbReference>
<dbReference type="GO" id="GO:0030170">
    <property type="term" value="F:pyridoxal phosphate binding"/>
    <property type="evidence" value="ECO:0007669"/>
    <property type="project" value="InterPro"/>
</dbReference>
<name>A0A2T4UEN9_9ACTN</name>
<dbReference type="OrthoDB" id="9801223at2"/>
<dbReference type="Gene3D" id="2.40.33.20">
    <property type="entry name" value="PK beta-barrel domain-like"/>
    <property type="match status" value="1"/>
</dbReference>
<dbReference type="Proteomes" id="UP000240739">
    <property type="component" value="Unassembled WGS sequence"/>
</dbReference>
<dbReference type="GO" id="GO:0003824">
    <property type="term" value="F:catalytic activity"/>
    <property type="evidence" value="ECO:0007669"/>
    <property type="project" value="InterPro"/>
</dbReference>
<evidence type="ECO:0000259" key="2">
    <source>
        <dbReference type="PROSITE" id="PS51340"/>
    </source>
</evidence>
<protein>
    <submittedName>
        <fullName evidence="3">MOSC domain-containing protein</fullName>
    </submittedName>
</protein>
<dbReference type="Pfam" id="PF03473">
    <property type="entry name" value="MOSC"/>
    <property type="match status" value="1"/>
</dbReference>
<feature type="region of interest" description="Disordered" evidence="1">
    <location>
        <begin position="1"/>
        <end position="26"/>
    </location>
</feature>
<feature type="domain" description="MOSC" evidence="2">
    <location>
        <begin position="31"/>
        <end position="166"/>
    </location>
</feature>
<dbReference type="PROSITE" id="PS51340">
    <property type="entry name" value="MOSC"/>
    <property type="match status" value="1"/>
</dbReference>
<dbReference type="PANTHER" id="PTHR30212">
    <property type="entry name" value="PROTEIN YIIM"/>
    <property type="match status" value="1"/>
</dbReference>
<dbReference type="InterPro" id="IPR052353">
    <property type="entry name" value="Benzoxazolinone_Detox_Enz"/>
</dbReference>
<dbReference type="RefSeq" id="WP_107569976.1">
    <property type="nucleotide sequence ID" value="NZ_PYYB01000002.1"/>
</dbReference>
<dbReference type="SUPFAM" id="SSF50800">
    <property type="entry name" value="PK beta-barrel domain-like"/>
    <property type="match status" value="1"/>
</dbReference>
<dbReference type="InterPro" id="IPR005302">
    <property type="entry name" value="MoCF_Sase_C"/>
</dbReference>
<organism evidence="3 4">
    <name type="scientific">Paraconexibacter algicola</name>
    <dbReference type="NCBI Taxonomy" id="2133960"/>
    <lineage>
        <taxon>Bacteria</taxon>
        <taxon>Bacillati</taxon>
        <taxon>Actinomycetota</taxon>
        <taxon>Thermoleophilia</taxon>
        <taxon>Solirubrobacterales</taxon>
        <taxon>Paraconexibacteraceae</taxon>
        <taxon>Paraconexibacter</taxon>
    </lineage>
</organism>
<gene>
    <name evidence="3" type="ORF">C7Y72_14855</name>
</gene>
<comment type="caution">
    <text evidence="3">The sequence shown here is derived from an EMBL/GenBank/DDBJ whole genome shotgun (WGS) entry which is preliminary data.</text>
</comment>
<dbReference type="GO" id="GO:0030151">
    <property type="term" value="F:molybdenum ion binding"/>
    <property type="evidence" value="ECO:0007669"/>
    <property type="project" value="InterPro"/>
</dbReference>
<dbReference type="AlphaFoldDB" id="A0A2T4UEN9"/>
<evidence type="ECO:0000313" key="3">
    <source>
        <dbReference type="EMBL" id="PTL56257.1"/>
    </source>
</evidence>
<dbReference type="PANTHER" id="PTHR30212:SF2">
    <property type="entry name" value="PROTEIN YIIM"/>
    <property type="match status" value="1"/>
</dbReference>
<reference evidence="3 4" key="1">
    <citation type="submission" date="2018-03" db="EMBL/GenBank/DDBJ databases">
        <title>Aquarubrobacter algicola gen. nov., sp. nov., a novel actinobacterium isolated from shallow eutrophic lake during the end of cyanobacterial harmful algal blooms.</title>
        <authorList>
            <person name="Chun S.J."/>
        </authorList>
    </citation>
    <scope>NUCLEOTIDE SEQUENCE [LARGE SCALE GENOMIC DNA]</scope>
    <source>
        <strain evidence="3 4">Seoho-28</strain>
    </source>
</reference>
<proteinExistence type="predicted"/>
<evidence type="ECO:0000256" key="1">
    <source>
        <dbReference type="SAM" id="MobiDB-lite"/>
    </source>
</evidence>
<evidence type="ECO:0000313" key="4">
    <source>
        <dbReference type="Proteomes" id="UP000240739"/>
    </source>
</evidence>
<dbReference type="EMBL" id="PYYB01000002">
    <property type="protein sequence ID" value="PTL56257.1"/>
    <property type="molecule type" value="Genomic_DNA"/>
</dbReference>
<accession>A0A2T4UEN9</accession>